<sequence>MSSRRYSSNNPKGDRAPRLYGGPSSYRESLGSGKNYTTGSGYRESTGHVRGQYGNEGGYRESLGSGSGYSSPSGYRESTGNDFFSTNPRMSHPATRPDEYASVYGSGSGGGRRSSTAYGSGSTYGGGGGGSGSTYSGNSARRESSAGRPSGIYDSSGKRYRFSSSSKYDDEPLVRSSARSSARASSPTYGRGRSSSNYGGSTYGGSTYGGSTYGGSSYGGSGAYSSSRRESSVPRYSGGGGGFKFSVQDLGYDW</sequence>
<name>A0A9P4NUU0_9PEZI</name>
<organism evidence="2 3">
    <name type="scientific">Tothia fuscella</name>
    <dbReference type="NCBI Taxonomy" id="1048955"/>
    <lineage>
        <taxon>Eukaryota</taxon>
        <taxon>Fungi</taxon>
        <taxon>Dikarya</taxon>
        <taxon>Ascomycota</taxon>
        <taxon>Pezizomycotina</taxon>
        <taxon>Dothideomycetes</taxon>
        <taxon>Pleosporomycetidae</taxon>
        <taxon>Venturiales</taxon>
        <taxon>Cylindrosympodiaceae</taxon>
        <taxon>Tothia</taxon>
    </lineage>
</organism>
<feature type="compositionally biased region" description="Low complexity" evidence="1">
    <location>
        <begin position="60"/>
        <end position="78"/>
    </location>
</feature>
<dbReference type="AlphaFoldDB" id="A0A9P4NUU0"/>
<keyword evidence="3" id="KW-1185">Reference proteome</keyword>
<feature type="compositionally biased region" description="Gly residues" evidence="1">
    <location>
        <begin position="201"/>
        <end position="222"/>
    </location>
</feature>
<feature type="compositionally biased region" description="Gly residues" evidence="1">
    <location>
        <begin position="122"/>
        <end position="132"/>
    </location>
</feature>
<dbReference type="EMBL" id="MU007028">
    <property type="protein sequence ID" value="KAF2432117.1"/>
    <property type="molecule type" value="Genomic_DNA"/>
</dbReference>
<feature type="compositionally biased region" description="Low complexity" evidence="1">
    <location>
        <begin position="175"/>
        <end position="200"/>
    </location>
</feature>
<protein>
    <submittedName>
        <fullName evidence="2">Uncharacterized protein</fullName>
    </submittedName>
</protein>
<comment type="caution">
    <text evidence="2">The sequence shown here is derived from an EMBL/GenBank/DDBJ whole genome shotgun (WGS) entry which is preliminary data.</text>
</comment>
<evidence type="ECO:0000313" key="2">
    <source>
        <dbReference type="EMBL" id="KAF2432117.1"/>
    </source>
</evidence>
<feature type="region of interest" description="Disordered" evidence="1">
    <location>
        <begin position="1"/>
        <end position="254"/>
    </location>
</feature>
<proteinExistence type="predicted"/>
<gene>
    <name evidence="2" type="ORF">EJ08DRAFT_659459</name>
</gene>
<evidence type="ECO:0000313" key="3">
    <source>
        <dbReference type="Proteomes" id="UP000800235"/>
    </source>
</evidence>
<feature type="compositionally biased region" description="Polar residues" evidence="1">
    <location>
        <begin position="1"/>
        <end position="11"/>
    </location>
</feature>
<feature type="compositionally biased region" description="Polar residues" evidence="1">
    <location>
        <begin position="80"/>
        <end position="89"/>
    </location>
</feature>
<accession>A0A9P4NUU0</accession>
<dbReference type="Proteomes" id="UP000800235">
    <property type="component" value="Unassembled WGS sequence"/>
</dbReference>
<evidence type="ECO:0000256" key="1">
    <source>
        <dbReference type="SAM" id="MobiDB-lite"/>
    </source>
</evidence>
<reference evidence="2" key="1">
    <citation type="journal article" date="2020" name="Stud. Mycol.">
        <title>101 Dothideomycetes genomes: a test case for predicting lifestyles and emergence of pathogens.</title>
        <authorList>
            <person name="Haridas S."/>
            <person name="Albert R."/>
            <person name="Binder M."/>
            <person name="Bloem J."/>
            <person name="Labutti K."/>
            <person name="Salamov A."/>
            <person name="Andreopoulos B."/>
            <person name="Baker S."/>
            <person name="Barry K."/>
            <person name="Bills G."/>
            <person name="Bluhm B."/>
            <person name="Cannon C."/>
            <person name="Castanera R."/>
            <person name="Culley D."/>
            <person name="Daum C."/>
            <person name="Ezra D."/>
            <person name="Gonzalez J."/>
            <person name="Henrissat B."/>
            <person name="Kuo A."/>
            <person name="Liang C."/>
            <person name="Lipzen A."/>
            <person name="Lutzoni F."/>
            <person name="Magnuson J."/>
            <person name="Mondo S."/>
            <person name="Nolan M."/>
            <person name="Ohm R."/>
            <person name="Pangilinan J."/>
            <person name="Park H.-J."/>
            <person name="Ramirez L."/>
            <person name="Alfaro M."/>
            <person name="Sun H."/>
            <person name="Tritt A."/>
            <person name="Yoshinaga Y."/>
            <person name="Zwiers L.-H."/>
            <person name="Turgeon B."/>
            <person name="Goodwin S."/>
            <person name="Spatafora J."/>
            <person name="Crous P."/>
            <person name="Grigoriev I."/>
        </authorList>
    </citation>
    <scope>NUCLEOTIDE SEQUENCE</scope>
    <source>
        <strain evidence="2">CBS 130266</strain>
    </source>
</reference>